<evidence type="ECO:0000313" key="4">
    <source>
        <dbReference type="EMBL" id="MDO7252779.1"/>
    </source>
</evidence>
<dbReference type="Proteomes" id="UP001177258">
    <property type="component" value="Unassembled WGS sequence"/>
</dbReference>
<dbReference type="InterPro" id="IPR050090">
    <property type="entry name" value="Tyrosine_recombinase_XerCD"/>
</dbReference>
<dbReference type="AlphaFoldDB" id="A0AA90PR75"/>
<comment type="subcellular location">
    <subcellularLocation>
        <location evidence="2">Cytoplasm</location>
    </subcellularLocation>
</comment>
<dbReference type="GO" id="GO:0009037">
    <property type="term" value="F:tyrosine-based site-specific recombinase activity"/>
    <property type="evidence" value="ECO:0007669"/>
    <property type="project" value="UniProtKB-UniRule"/>
</dbReference>
<dbReference type="Pfam" id="PF00589">
    <property type="entry name" value="Phage_integrase"/>
    <property type="match status" value="1"/>
</dbReference>
<dbReference type="GO" id="GO:0005737">
    <property type="term" value="C:cytoplasm"/>
    <property type="evidence" value="ECO:0007669"/>
    <property type="project" value="UniProtKB-SubCell"/>
</dbReference>
<dbReference type="EMBL" id="JAUPEV010000002">
    <property type="protein sequence ID" value="MDO7252779.1"/>
    <property type="molecule type" value="Genomic_DNA"/>
</dbReference>
<feature type="domain" description="Tyr recombinase" evidence="3">
    <location>
        <begin position="163"/>
        <end position="351"/>
    </location>
</feature>
<keyword evidence="2" id="KW-0132">Cell division</keyword>
<feature type="active site" evidence="2">
    <location>
        <position position="232"/>
    </location>
</feature>
<reference evidence="4" key="2">
    <citation type="submission" date="2023-07" db="EMBL/GenBank/DDBJ databases">
        <authorList>
            <person name="Aydin F."/>
            <person name="Tarhane S."/>
            <person name="Saticioglu I.B."/>
            <person name="Karakaya E."/>
            <person name="Abay S."/>
            <person name="Guran O."/>
            <person name="Bozkurt E."/>
            <person name="Uzum N."/>
            <person name="Olgun K."/>
            <person name="Jablonski D."/>
        </authorList>
    </citation>
    <scope>NUCLEOTIDE SEQUENCE</scope>
    <source>
        <strain evidence="4">Faydin-H75</strain>
    </source>
</reference>
<keyword evidence="2" id="KW-0229">DNA integration</keyword>
<dbReference type="Gene3D" id="1.10.443.10">
    <property type="entry name" value="Intergrase catalytic core"/>
    <property type="match status" value="1"/>
</dbReference>
<feature type="active site" evidence="2">
    <location>
        <position position="303"/>
    </location>
</feature>
<dbReference type="GO" id="GO:0006310">
    <property type="term" value="P:DNA recombination"/>
    <property type="evidence" value="ECO:0007669"/>
    <property type="project" value="UniProtKB-UniRule"/>
</dbReference>
<dbReference type="InterPro" id="IPR013762">
    <property type="entry name" value="Integrase-like_cat_sf"/>
</dbReference>
<dbReference type="HAMAP" id="MF_02054">
    <property type="entry name" value="Recomb_XerH"/>
    <property type="match status" value="1"/>
</dbReference>
<comment type="similarity">
    <text evidence="2">Belongs to the 'phage' integrase family. XerH subfamily.</text>
</comment>
<dbReference type="InterPro" id="IPR033683">
    <property type="entry name" value="XerH"/>
</dbReference>
<evidence type="ECO:0000313" key="7">
    <source>
        <dbReference type="Proteomes" id="UP001240777"/>
    </source>
</evidence>
<dbReference type="RefSeq" id="WP_305516619.1">
    <property type="nucleotide sequence ID" value="NZ_JAUPEV010000002.1"/>
</dbReference>
<dbReference type="Proteomes" id="UP001240777">
    <property type="component" value="Unassembled WGS sequence"/>
</dbReference>
<dbReference type="InterPro" id="IPR011010">
    <property type="entry name" value="DNA_brk_join_enz"/>
</dbReference>
<evidence type="ECO:0000259" key="3">
    <source>
        <dbReference type="PROSITE" id="PS51898"/>
    </source>
</evidence>
<feature type="active site" evidence="2">
    <location>
        <position position="206"/>
    </location>
</feature>
<dbReference type="InterPro" id="IPR002104">
    <property type="entry name" value="Integrase_catalytic"/>
</dbReference>
<dbReference type="EMBL" id="JAUYZK010000002">
    <property type="protein sequence ID" value="MDP2538647.1"/>
    <property type="molecule type" value="Genomic_DNA"/>
</dbReference>
<organism evidence="5 6">
    <name type="scientific">Helicobacter cappadocius</name>
    <dbReference type="NCBI Taxonomy" id="3063998"/>
    <lineage>
        <taxon>Bacteria</taxon>
        <taxon>Pseudomonadati</taxon>
        <taxon>Campylobacterota</taxon>
        <taxon>Epsilonproteobacteria</taxon>
        <taxon>Campylobacterales</taxon>
        <taxon>Helicobacteraceae</taxon>
        <taxon>Helicobacter</taxon>
    </lineage>
</organism>
<evidence type="ECO:0000256" key="2">
    <source>
        <dbReference type="HAMAP-Rule" id="MF_02054"/>
    </source>
</evidence>
<feature type="active site" evidence="2">
    <location>
        <position position="306"/>
    </location>
</feature>
<evidence type="ECO:0000313" key="5">
    <source>
        <dbReference type="EMBL" id="MDP2538647.1"/>
    </source>
</evidence>
<feature type="active site" evidence="2">
    <location>
        <position position="329"/>
    </location>
</feature>
<proteinExistence type="inferred from homology"/>
<name>A0AA90PR75_9HELI</name>
<dbReference type="SUPFAM" id="SSF56349">
    <property type="entry name" value="DNA breaking-rejoining enzymes"/>
    <property type="match status" value="1"/>
</dbReference>
<evidence type="ECO:0000313" key="6">
    <source>
        <dbReference type="Proteomes" id="UP001177258"/>
    </source>
</evidence>
<evidence type="ECO:0000256" key="1">
    <source>
        <dbReference type="ARBA" id="ARBA00023172"/>
    </source>
</evidence>
<accession>A0AA90PR75</accession>
<dbReference type="InterPro" id="IPR041308">
    <property type="entry name" value="Xer_N"/>
</dbReference>
<dbReference type="PANTHER" id="PTHR30349">
    <property type="entry name" value="PHAGE INTEGRASE-RELATED"/>
    <property type="match status" value="1"/>
</dbReference>
<dbReference type="GO" id="GO:0003677">
    <property type="term" value="F:DNA binding"/>
    <property type="evidence" value="ECO:0007669"/>
    <property type="project" value="UniProtKB-KW"/>
</dbReference>
<keyword evidence="7" id="KW-1185">Reference proteome</keyword>
<sequence length="366" mass="42294">MRYSLEAEGFANDLLFWCSRFIRHKITTLSNRNVKDKECVRDALFKIDKIKNISELETICKNVRNAGLIGIGTYASPVIKLYEHFVSKNIFTSMKEIDEESLIDFLTIYTSNLSVASKKNYRIALIGLFGYIDKQNRDNTGISYVYNIELKNIGGTRGKSGQKLPTYMNESELEKFFRGIECFKMSPKIASRNRLIIKMIIYTGIRVSEALNLRLKDITLENDVYLLSIRGKGDKYRMVMIRKKNIEILLKDWLSIRNTIKDIENNLLFCNQKGAALSQAYIYKNVENILMSAGIRKEKNGAHMLRHSFATLLYQKHQDLVLVQEALGHADLNTTRIYTHFDKKRLLEAANTMEDIPKDMEDIPED</sequence>
<keyword evidence="1 2" id="KW-0233">DNA recombination</keyword>
<dbReference type="GO" id="GO:0051301">
    <property type="term" value="P:cell division"/>
    <property type="evidence" value="ECO:0007669"/>
    <property type="project" value="UniProtKB-KW"/>
</dbReference>
<dbReference type="Pfam" id="PF18644">
    <property type="entry name" value="Phage_int_SAM_6"/>
    <property type="match status" value="1"/>
</dbReference>
<protein>
    <recommendedName>
        <fullName evidence="2">Tyrosine recombinase XerH</fullName>
    </recommendedName>
</protein>
<keyword evidence="2" id="KW-0131">Cell cycle</keyword>
<comment type="caution">
    <text evidence="5">The sequence shown here is derived from an EMBL/GenBank/DDBJ whole genome shotgun (WGS) entry which is preliminary data.</text>
</comment>
<gene>
    <name evidence="2" type="primary">xerH</name>
    <name evidence="4" type="ORF">Q5I04_02440</name>
    <name evidence="5" type="ORF">Q5I06_02445</name>
</gene>
<keyword evidence="2" id="KW-0238">DNA-binding</keyword>
<dbReference type="PANTHER" id="PTHR30349:SF64">
    <property type="entry name" value="PROPHAGE INTEGRASE INTD-RELATED"/>
    <property type="match status" value="1"/>
</dbReference>
<dbReference type="PROSITE" id="PS51898">
    <property type="entry name" value="TYR_RECOMBINASE"/>
    <property type="match status" value="1"/>
</dbReference>
<reference evidence="5 7" key="1">
    <citation type="submission" date="2023-07" db="EMBL/GenBank/DDBJ databases">
        <title>Unpublished Manusciprt.</title>
        <authorList>
            <person name="Aydin F."/>
            <person name="Tarhane S."/>
            <person name="Saticioglu I.B."/>
            <person name="Karakaya E."/>
            <person name="Abay S."/>
            <person name="Guran O."/>
            <person name="Bozkurt E."/>
            <person name="Uzum N."/>
            <person name="Olgun K."/>
            <person name="Jablonski D."/>
        </authorList>
    </citation>
    <scope>NUCLEOTIDE SEQUENCE</scope>
    <source>
        <strain evidence="7">faydin-H75</strain>
        <strain evidence="5">Faydin-H76</strain>
    </source>
</reference>
<feature type="active site" description="O-(3'-phospho-DNA)-tyrosine intermediate" evidence="2">
    <location>
        <position position="338"/>
    </location>
</feature>
<reference evidence="4 6" key="3">
    <citation type="journal article" date="2024" name="Syst. Appl. Microbiol.">
        <title>Helicobacter cappadocius sp. nov., from lizards: The first psychrotrophic Helicobacter species.</title>
        <authorList>
            <person name="Aydin F."/>
            <person name="Tarhane S."/>
            <person name="Karakaya E."/>
            <person name="Abay S."/>
            <person name="Kayman T."/>
            <person name="Guran O."/>
            <person name="Bozkurt E."/>
            <person name="Uzum N."/>
            <person name="Avci A."/>
            <person name="Olgun K."/>
            <person name="Jablonski D."/>
            <person name="Guran C."/>
            <person name="Burcin Saticioglu I."/>
        </authorList>
    </citation>
    <scope>NUCLEOTIDE SEQUENCE [LARGE SCALE GENOMIC DNA]</scope>
    <source>
        <strain evidence="4">Faydin-H75</strain>
        <strain evidence="6">faydin-H76</strain>
    </source>
</reference>
<keyword evidence="2" id="KW-0963">Cytoplasm</keyword>
<comment type="function">
    <text evidence="2">Site-specific tyrosine recombinase, which acts by catalyzing the cutting and rejoining of the recombining DNA molecules.</text>
</comment>